<dbReference type="SUPFAM" id="SSF81321">
    <property type="entry name" value="Family A G protein-coupled receptor-like"/>
    <property type="match status" value="1"/>
</dbReference>
<dbReference type="Proteomes" id="UP001430953">
    <property type="component" value="Unassembled WGS sequence"/>
</dbReference>
<feature type="transmembrane region" description="Helical" evidence="13">
    <location>
        <begin position="392"/>
        <end position="414"/>
    </location>
</feature>
<feature type="transmembrane region" description="Helical" evidence="13">
    <location>
        <begin position="359"/>
        <end position="380"/>
    </location>
</feature>
<keyword evidence="3" id="KW-1003">Cell membrane</keyword>
<feature type="domain" description="G-protein coupled receptors family 1 profile" evidence="14">
    <location>
        <begin position="40"/>
        <end position="411"/>
    </location>
</feature>
<evidence type="ECO:0000256" key="3">
    <source>
        <dbReference type="ARBA" id="ARBA00022475"/>
    </source>
</evidence>
<dbReference type="Gene3D" id="1.20.1070.10">
    <property type="entry name" value="Rhodopsin 7-helix transmembrane proteins"/>
    <property type="match status" value="1"/>
</dbReference>
<comment type="caution">
    <text evidence="15">The sequence shown here is derived from an EMBL/GenBank/DDBJ whole genome shotgun (WGS) entry which is preliminary data.</text>
</comment>
<dbReference type="PROSITE" id="PS50262">
    <property type="entry name" value="G_PROTEIN_RECEP_F1_2"/>
    <property type="match status" value="1"/>
</dbReference>
<keyword evidence="16" id="KW-1185">Reference proteome</keyword>
<evidence type="ECO:0000256" key="1">
    <source>
        <dbReference type="ARBA" id="ARBA00004651"/>
    </source>
</evidence>
<feature type="transmembrane region" description="Helical" evidence="13">
    <location>
        <begin position="98"/>
        <end position="119"/>
    </location>
</feature>
<dbReference type="AlphaFoldDB" id="A0AAW2GR60"/>
<keyword evidence="10 11" id="KW-0807">Transducer</keyword>
<feature type="region of interest" description="Disordered" evidence="12">
    <location>
        <begin position="464"/>
        <end position="487"/>
    </location>
</feature>
<evidence type="ECO:0000256" key="8">
    <source>
        <dbReference type="ARBA" id="ARBA00023170"/>
    </source>
</evidence>
<dbReference type="GO" id="GO:0005886">
    <property type="term" value="C:plasma membrane"/>
    <property type="evidence" value="ECO:0007669"/>
    <property type="project" value="UniProtKB-SubCell"/>
</dbReference>
<keyword evidence="5 13" id="KW-1133">Transmembrane helix</keyword>
<dbReference type="PANTHER" id="PTHR24248:SF174">
    <property type="entry name" value="TYRAMINE_OCTOPAMINE RECEPTOR"/>
    <property type="match status" value="1"/>
</dbReference>
<keyword evidence="4 11" id="KW-0812">Transmembrane</keyword>
<sequence length="487" mass="55279">MRQLNATTCTDLYDSVEWFNLWSIVILIILIIINSIIMLGNLLVILAVSCTSKLRTVTNMFIVNLAVADLMVSVLVLPFSIIWEVFKVWIFGKIWCSIWLALDVWMCTASILNLCVISLDRYLAVTRPITYPQLMSSKRAKMLLASVWILSFLICLPPLVGWKNAQTESNNDTNLYGSFNTTTILVPVKSCPWICKLNNDAGYVVYSALGSFFIPMFVTIFFYWRIYNVAASTTKAINQGYQETKPGNRFDEQGLILRIHCGRGRSRSRSRNRDNVRNDSNNSNSKSSDTSSVKEKQQIADSYPTLQIVNETSKNLEKTPSQVLVHSSNGQMQTELYPTPLSTHIKVKRFRVETKAAKTLGIIVGVFVACWLPFFTLYLIRPFFPNFVNPVVFNILFWLGYCNSAINPFIYGFYSKDFRFAFKRIVCCRCFSILRSNISRRGSDASQLAGRNDRNLNCLNRAAQQGNSMDSDPELGLKATHSQSEPK</sequence>
<keyword evidence="6 11" id="KW-0297">G-protein coupled receptor</keyword>
<dbReference type="PRINTS" id="PR00237">
    <property type="entry name" value="GPCRRHODOPSN"/>
</dbReference>
<dbReference type="Pfam" id="PF00001">
    <property type="entry name" value="7tm_1"/>
    <property type="match status" value="1"/>
</dbReference>
<keyword evidence="7 13" id="KW-0472">Membrane</keyword>
<comment type="similarity">
    <text evidence="2 11">Belongs to the G-protein coupled receptor 1 family.</text>
</comment>
<feature type="compositionally biased region" description="Low complexity" evidence="12">
    <location>
        <begin position="278"/>
        <end position="291"/>
    </location>
</feature>
<evidence type="ECO:0000256" key="2">
    <source>
        <dbReference type="ARBA" id="ARBA00010663"/>
    </source>
</evidence>
<keyword evidence="8 11" id="KW-0675">Receptor</keyword>
<gene>
    <name evidence="15" type="ORF">PUN28_001755</name>
</gene>
<keyword evidence="9" id="KW-0325">Glycoprotein</keyword>
<evidence type="ECO:0000313" key="16">
    <source>
        <dbReference type="Proteomes" id="UP001430953"/>
    </source>
</evidence>
<dbReference type="GO" id="GO:0004930">
    <property type="term" value="F:G protein-coupled receptor activity"/>
    <property type="evidence" value="ECO:0007669"/>
    <property type="project" value="UniProtKB-KW"/>
</dbReference>
<dbReference type="EMBL" id="JADYXP020000002">
    <property type="protein sequence ID" value="KAL0129703.1"/>
    <property type="molecule type" value="Genomic_DNA"/>
</dbReference>
<evidence type="ECO:0000256" key="12">
    <source>
        <dbReference type="SAM" id="MobiDB-lite"/>
    </source>
</evidence>
<feature type="transmembrane region" description="Helical" evidence="13">
    <location>
        <begin position="21"/>
        <end position="49"/>
    </location>
</feature>
<evidence type="ECO:0000256" key="10">
    <source>
        <dbReference type="ARBA" id="ARBA00023224"/>
    </source>
</evidence>
<dbReference type="SMART" id="SM01381">
    <property type="entry name" value="7TM_GPCR_Srsx"/>
    <property type="match status" value="1"/>
</dbReference>
<reference evidence="15 16" key="1">
    <citation type="submission" date="2023-03" db="EMBL/GenBank/DDBJ databases">
        <title>High recombination rates correlate with genetic variation in Cardiocondyla obscurior ants.</title>
        <authorList>
            <person name="Errbii M."/>
        </authorList>
    </citation>
    <scope>NUCLEOTIDE SEQUENCE [LARGE SCALE GENOMIC DNA]</scope>
    <source>
        <strain evidence="15">Alpha-2009</strain>
        <tissue evidence="15">Whole body</tissue>
    </source>
</reference>
<evidence type="ECO:0000256" key="6">
    <source>
        <dbReference type="ARBA" id="ARBA00023040"/>
    </source>
</evidence>
<protein>
    <recommendedName>
        <fullName evidence="14">G-protein coupled receptors family 1 profile domain-containing protein</fullName>
    </recommendedName>
</protein>
<feature type="transmembrane region" description="Helical" evidence="13">
    <location>
        <begin position="61"/>
        <end position="86"/>
    </location>
</feature>
<comment type="subcellular location">
    <subcellularLocation>
        <location evidence="1">Cell membrane</location>
        <topology evidence="1">Multi-pass membrane protein</topology>
    </subcellularLocation>
</comment>
<feature type="transmembrane region" description="Helical" evidence="13">
    <location>
        <begin position="140"/>
        <end position="160"/>
    </location>
</feature>
<proteinExistence type="inferred from homology"/>
<name>A0AAW2GR60_9HYME</name>
<dbReference type="CDD" id="cd15063">
    <property type="entry name" value="7tmA_Octopamine_R"/>
    <property type="match status" value="1"/>
</dbReference>
<evidence type="ECO:0000256" key="13">
    <source>
        <dbReference type="SAM" id="Phobius"/>
    </source>
</evidence>
<dbReference type="InterPro" id="IPR000276">
    <property type="entry name" value="GPCR_Rhodpsn"/>
</dbReference>
<evidence type="ECO:0000259" key="14">
    <source>
        <dbReference type="PROSITE" id="PS50262"/>
    </source>
</evidence>
<accession>A0AAW2GR60</accession>
<evidence type="ECO:0000256" key="11">
    <source>
        <dbReference type="RuleBase" id="RU000688"/>
    </source>
</evidence>
<feature type="transmembrane region" description="Helical" evidence="13">
    <location>
        <begin position="203"/>
        <end position="224"/>
    </location>
</feature>
<feature type="region of interest" description="Disordered" evidence="12">
    <location>
        <begin position="263"/>
        <end position="298"/>
    </location>
</feature>
<dbReference type="InterPro" id="IPR017452">
    <property type="entry name" value="GPCR_Rhodpsn_7TM"/>
</dbReference>
<dbReference type="PROSITE" id="PS00237">
    <property type="entry name" value="G_PROTEIN_RECEP_F1_1"/>
    <property type="match status" value="1"/>
</dbReference>
<evidence type="ECO:0000256" key="5">
    <source>
        <dbReference type="ARBA" id="ARBA00022989"/>
    </source>
</evidence>
<evidence type="ECO:0000256" key="9">
    <source>
        <dbReference type="ARBA" id="ARBA00023180"/>
    </source>
</evidence>
<evidence type="ECO:0000313" key="15">
    <source>
        <dbReference type="EMBL" id="KAL0129703.1"/>
    </source>
</evidence>
<evidence type="ECO:0000256" key="7">
    <source>
        <dbReference type="ARBA" id="ARBA00023136"/>
    </source>
</evidence>
<dbReference type="PANTHER" id="PTHR24248">
    <property type="entry name" value="ADRENERGIC RECEPTOR-RELATED G-PROTEIN COUPLED RECEPTOR"/>
    <property type="match status" value="1"/>
</dbReference>
<evidence type="ECO:0000256" key="4">
    <source>
        <dbReference type="ARBA" id="ARBA00022692"/>
    </source>
</evidence>
<organism evidence="15 16">
    <name type="scientific">Cardiocondyla obscurior</name>
    <dbReference type="NCBI Taxonomy" id="286306"/>
    <lineage>
        <taxon>Eukaryota</taxon>
        <taxon>Metazoa</taxon>
        <taxon>Ecdysozoa</taxon>
        <taxon>Arthropoda</taxon>
        <taxon>Hexapoda</taxon>
        <taxon>Insecta</taxon>
        <taxon>Pterygota</taxon>
        <taxon>Neoptera</taxon>
        <taxon>Endopterygota</taxon>
        <taxon>Hymenoptera</taxon>
        <taxon>Apocrita</taxon>
        <taxon>Aculeata</taxon>
        <taxon>Formicoidea</taxon>
        <taxon>Formicidae</taxon>
        <taxon>Myrmicinae</taxon>
        <taxon>Cardiocondyla</taxon>
    </lineage>
</organism>